<dbReference type="Proteomes" id="UP000250006">
    <property type="component" value="Unassembled WGS sequence"/>
</dbReference>
<comment type="caution">
    <text evidence="1">The sequence shown here is derived from an EMBL/GenBank/DDBJ whole genome shotgun (WGS) entry which is preliminary data.</text>
</comment>
<evidence type="ECO:0000313" key="2">
    <source>
        <dbReference type="Proteomes" id="UP000250006"/>
    </source>
</evidence>
<dbReference type="EMBL" id="UAPQ01000001">
    <property type="protein sequence ID" value="SPT52929.1"/>
    <property type="molecule type" value="Genomic_DNA"/>
</dbReference>
<keyword evidence="2" id="KW-1185">Reference proteome</keyword>
<gene>
    <name evidence="1" type="ORF">NCTC11535_00583</name>
</gene>
<name>A0ABY1VLY5_9ACTO</name>
<organism evidence="1 2">
    <name type="scientific">Actinomyces bovis</name>
    <dbReference type="NCBI Taxonomy" id="1658"/>
    <lineage>
        <taxon>Bacteria</taxon>
        <taxon>Bacillati</taxon>
        <taxon>Actinomycetota</taxon>
        <taxon>Actinomycetes</taxon>
        <taxon>Actinomycetales</taxon>
        <taxon>Actinomycetaceae</taxon>
        <taxon>Actinomyces</taxon>
    </lineage>
</organism>
<proteinExistence type="predicted"/>
<accession>A0ABY1VLY5</accession>
<evidence type="ECO:0000313" key="1">
    <source>
        <dbReference type="EMBL" id="SPT52929.1"/>
    </source>
</evidence>
<dbReference type="RefSeq" id="WP_172458343.1">
    <property type="nucleotide sequence ID" value="NZ_UAPQ01000001.1"/>
</dbReference>
<protein>
    <submittedName>
        <fullName evidence="1">Uncharacterized protein</fullName>
    </submittedName>
</protein>
<sequence length="50" mass="5153">MLTRKSQPYPGCSSAPVVGVLTVAGWGRGGADVFDAVAGVVRRSGSQIYQ</sequence>
<reference evidence="1 2" key="1">
    <citation type="submission" date="2018-06" db="EMBL/GenBank/DDBJ databases">
        <authorList>
            <consortium name="Pathogen Informatics"/>
            <person name="Doyle S."/>
        </authorList>
    </citation>
    <scope>NUCLEOTIDE SEQUENCE [LARGE SCALE GENOMIC DNA]</scope>
    <source>
        <strain evidence="1 2">NCTC11535</strain>
    </source>
</reference>